<evidence type="ECO:0000313" key="3">
    <source>
        <dbReference type="EMBL" id="QNP39025.1"/>
    </source>
</evidence>
<keyword evidence="1" id="KW-1133">Transmembrane helix</keyword>
<reference evidence="3 13" key="5">
    <citation type="submission" date="2020-08" db="EMBL/GenBank/DDBJ databases">
        <title>Enterococcus faecalis SF28073 genome assembly.</title>
        <authorList>
            <person name="Duerkop B.A."/>
            <person name="Johnson C.N."/>
        </authorList>
    </citation>
    <scope>NUCLEOTIDE SEQUENCE [LARGE SCALE GENOMIC DNA]</scope>
    <source>
        <strain evidence="3 13">SF28073</strain>
    </source>
</reference>
<feature type="transmembrane region" description="Helical" evidence="1">
    <location>
        <begin position="167"/>
        <end position="185"/>
    </location>
</feature>
<feature type="transmembrane region" description="Helical" evidence="1">
    <location>
        <begin position="378"/>
        <end position="396"/>
    </location>
</feature>
<dbReference type="EMBL" id="RKMZ01000003">
    <property type="protein sequence ID" value="ROX33538.1"/>
    <property type="molecule type" value="Genomic_DNA"/>
</dbReference>
<dbReference type="Proteomes" id="UP000516122">
    <property type="component" value="Chromosome"/>
</dbReference>
<dbReference type="EMBL" id="CP060804">
    <property type="protein sequence ID" value="QNP39025.1"/>
    <property type="molecule type" value="Genomic_DNA"/>
</dbReference>
<dbReference type="EMBL" id="SEWT01000005">
    <property type="protein sequence ID" value="RYU32475.1"/>
    <property type="molecule type" value="Genomic_DNA"/>
</dbReference>
<sequence length="403" mass="46728">MGEFFSQRLSRHFKKMSKYLRYILNDHFVLVCMFLLGGLGLYYSQLLKELPRDFVWGRPLILLGWLLLIQVGKLATLTEEPDKVFLLPKEKQFAAYLKRALRYSLLLPIVVSFLGSGLLMPLIVVTTGWSFQTFFLFLVMLVCMIYTHLSLQSYGLYHLSSTTYRSWWFVWLISSLLIMTGAIYWTPWVGVIGGIILAVCLSSIWQNKMKQSFLDWEKMIQKEQNRMHRIYKFIQLFTDIPEVSSTVKRRKYLDPLLGVVKKTSENTYAYLFIRSFLRGSEYSGLLFRLILVGGVLLFFLQEFWIALVVALLFVYLIGFQLIPMYTQFDYMVMTQLYPISIEKKQAAIRRLISGALSVAAIIFGGIVCLRLGSLQNSLIILGALIVEVVIFTKMYVPMRLNKL</sequence>
<evidence type="ECO:0000313" key="7">
    <source>
        <dbReference type="EMBL" id="WEH22103.1"/>
    </source>
</evidence>
<evidence type="ECO:0000313" key="12">
    <source>
        <dbReference type="Proteomes" id="UP000292223"/>
    </source>
</evidence>
<protein>
    <submittedName>
        <fullName evidence="2 3">ABC transporter permease</fullName>
    </submittedName>
    <submittedName>
        <fullName evidence="6">Predicted ABC-type exoprotein transport system, permease component</fullName>
    </submittedName>
</protein>
<evidence type="ECO:0000313" key="9">
    <source>
        <dbReference type="Proteomes" id="UP000244140"/>
    </source>
</evidence>
<evidence type="ECO:0000313" key="8">
    <source>
        <dbReference type="EMBL" id="WER43349.1"/>
    </source>
</evidence>
<dbReference type="EMBL" id="UGIX01000001">
    <property type="protein sequence ID" value="STP69006.1"/>
    <property type="molecule type" value="Genomic_DNA"/>
</dbReference>
<dbReference type="Proteomes" id="UP001221642">
    <property type="component" value="Chromosome"/>
</dbReference>
<reference evidence="7 14" key="6">
    <citation type="submission" date="2023-02" db="EMBL/GenBank/DDBJ databases">
        <title>Results of the 2020 Genomic Proficiency Test for the network of European Union Reference Laboratory for Antimicrobial Resistance assessing whole genome sequencing capacities.</title>
        <authorList>
            <person name="Hoffmann M."/>
            <person name="Luo Y."/>
            <person name="Sorensen L.H."/>
            <person name="Pedersen S.K."/>
            <person name="Hendriksen R.S."/>
        </authorList>
    </citation>
    <scope>NUCLEOTIDE SEQUENCE [LARGE SCALE GENOMIC DNA]</scope>
    <source>
        <strain evidence="7 14">GENOMIC22-006</strain>
    </source>
</reference>
<keyword evidence="1" id="KW-0472">Membrane</keyword>
<organism evidence="2 9">
    <name type="scientific">Enterococcus faecalis</name>
    <name type="common">Streptococcus faecalis</name>
    <dbReference type="NCBI Taxonomy" id="1351"/>
    <lineage>
        <taxon>Bacteria</taxon>
        <taxon>Bacillati</taxon>
        <taxon>Bacillota</taxon>
        <taxon>Bacilli</taxon>
        <taxon>Lactobacillales</taxon>
        <taxon>Enterococcaceae</taxon>
        <taxon>Enterococcus</taxon>
    </lineage>
</organism>
<feature type="transmembrane region" description="Helical" evidence="1">
    <location>
        <begin position="347"/>
        <end position="372"/>
    </location>
</feature>
<dbReference type="OMA" id="RKQRFYR"/>
<dbReference type="Proteomes" id="UP000254396">
    <property type="component" value="Unassembled WGS sequence"/>
</dbReference>
<dbReference type="PIRSF" id="PIRSF037259">
    <property type="entry name" value="EcsB_ABC"/>
    <property type="match status" value="1"/>
</dbReference>
<dbReference type="Proteomes" id="UP000244140">
    <property type="component" value="Unassembled WGS sequence"/>
</dbReference>
<reference evidence="2 9" key="1">
    <citation type="submission" date="2018-04" db="EMBL/GenBank/DDBJ databases">
        <authorList>
            <person name="Van Tyne D."/>
        </authorList>
    </citation>
    <scope>NUCLEOTIDE SEQUENCE [LARGE SCALE GENOMIC DNA]</scope>
    <source>
        <strain evidence="2 9">B2535</strain>
    </source>
</reference>
<evidence type="ECO:0000313" key="6">
    <source>
        <dbReference type="EMBL" id="STP69006.1"/>
    </source>
</evidence>
<feature type="transmembrane region" description="Helical" evidence="1">
    <location>
        <begin position="191"/>
        <end position="209"/>
    </location>
</feature>
<dbReference type="EMBL" id="CP119159">
    <property type="protein sequence ID" value="WEH22103.1"/>
    <property type="molecule type" value="Genomic_DNA"/>
</dbReference>
<dbReference type="RefSeq" id="WP_002371475.1">
    <property type="nucleotide sequence ID" value="NZ_AP031218.1"/>
</dbReference>
<evidence type="ECO:0000313" key="10">
    <source>
        <dbReference type="Proteomes" id="UP000254396"/>
    </source>
</evidence>
<evidence type="ECO:0000313" key="5">
    <source>
        <dbReference type="EMBL" id="RYU32475.1"/>
    </source>
</evidence>
<feature type="transmembrane region" description="Helical" evidence="1">
    <location>
        <begin position="55"/>
        <end position="79"/>
    </location>
</feature>
<dbReference type="EMBL" id="PZZH01000001">
    <property type="protein sequence ID" value="PTN76837.1"/>
    <property type="molecule type" value="Genomic_DNA"/>
</dbReference>
<evidence type="ECO:0000313" key="2">
    <source>
        <dbReference type="EMBL" id="PTN76837.1"/>
    </source>
</evidence>
<feature type="transmembrane region" description="Helical" evidence="1">
    <location>
        <begin position="129"/>
        <end position="147"/>
    </location>
</feature>
<evidence type="ECO:0000313" key="11">
    <source>
        <dbReference type="Proteomes" id="UP000281488"/>
    </source>
</evidence>
<feature type="transmembrane region" description="Helical" evidence="1">
    <location>
        <begin position="305"/>
        <end position="326"/>
    </location>
</feature>
<evidence type="ECO:0000256" key="1">
    <source>
        <dbReference type="SAM" id="Phobius"/>
    </source>
</evidence>
<dbReference type="Proteomes" id="UP001222182">
    <property type="component" value="Chromosome"/>
</dbReference>
<dbReference type="Pfam" id="PF05975">
    <property type="entry name" value="EcsB"/>
    <property type="match status" value="1"/>
</dbReference>
<gene>
    <name evidence="2" type="ORF">DAI13_03425</name>
    <name evidence="4" type="ORF">EGW16_07755</name>
    <name evidence="5" type="ORF">EU507_08870</name>
    <name evidence="3" type="ORF">H9Q64_07050</name>
    <name evidence="6" type="ORF">NCTC13379_03131</name>
    <name evidence="8" type="ORF">P0083_03390</name>
    <name evidence="7" type="ORF">P0D81_13840</name>
</gene>
<feature type="transmembrane region" description="Helical" evidence="1">
    <location>
        <begin position="20"/>
        <end position="43"/>
    </location>
</feature>
<evidence type="ECO:0000313" key="15">
    <source>
        <dbReference type="Proteomes" id="UP001222182"/>
    </source>
</evidence>
<reference evidence="6 10" key="2">
    <citation type="submission" date="2018-06" db="EMBL/GenBank/DDBJ databases">
        <authorList>
            <consortium name="Pathogen Informatics"/>
            <person name="Doyle S."/>
        </authorList>
    </citation>
    <scope>NUCLEOTIDE SEQUENCE [LARGE SCALE GENOMIC DNA]</scope>
    <source>
        <strain evidence="6 10">NCTC13379</strain>
    </source>
</reference>
<reference evidence="8 15" key="7">
    <citation type="submission" date="2023-03" db="EMBL/GenBank/DDBJ databases">
        <title>Complete genome sequence of an Enterococcus faecalis urinary isolate.</title>
        <authorList>
            <person name="Brauer A.L."/>
            <person name="Armbruster C.E."/>
        </authorList>
    </citation>
    <scope>NUCLEOTIDE SEQUENCE [LARGE SCALE GENOMIC DNA]</scope>
    <source>
        <strain evidence="8 15">3143</strain>
    </source>
</reference>
<dbReference type="eggNOG" id="COG4473">
    <property type="taxonomic scope" value="Bacteria"/>
</dbReference>
<dbReference type="Proteomes" id="UP000281488">
    <property type="component" value="Unassembled WGS sequence"/>
</dbReference>
<dbReference type="GO" id="GO:0016020">
    <property type="term" value="C:membrane"/>
    <property type="evidence" value="ECO:0007669"/>
    <property type="project" value="InterPro"/>
</dbReference>
<keyword evidence="1" id="KW-0812">Transmembrane</keyword>
<name>A0A1G1S993_ENTFL</name>
<proteinExistence type="predicted"/>
<evidence type="ECO:0000313" key="4">
    <source>
        <dbReference type="EMBL" id="ROX33538.1"/>
    </source>
</evidence>
<feature type="transmembrane region" description="Helical" evidence="1">
    <location>
        <begin position="282"/>
        <end position="299"/>
    </location>
</feature>
<evidence type="ECO:0000313" key="13">
    <source>
        <dbReference type="Proteomes" id="UP000516122"/>
    </source>
</evidence>
<reference evidence="5 12" key="4">
    <citation type="submission" date="2019-02" db="EMBL/GenBank/DDBJ databases">
        <title>From farm to fork: dissemination of Tn554::fexA-optrA in linezolid-resistant Enterococcus faecalis clones from chicken feces and meat in Tunisia.</title>
        <authorList>
            <person name="Tedim A.P."/>
            <person name="Elghaieb H."/>
            <person name="Abbassi M.S."/>
            <person name="Novais C."/>
            <person name="Hassen A."/>
            <person name="Peixe L."/>
            <person name="Freitas A.R."/>
        </authorList>
    </citation>
    <scope>NUCLEOTIDE SEQUENCE [LARGE SCALE GENOMIC DNA]</scope>
    <source>
        <strain evidence="5 12">728T</strain>
    </source>
</reference>
<dbReference type="InterPro" id="IPR010288">
    <property type="entry name" value="EcsB_ABC"/>
</dbReference>
<reference evidence="4 11" key="3">
    <citation type="submission" date="2018-10" db="EMBL/GenBank/DDBJ databases">
        <title>Genotypes and phenotypes of Enterococci isolated from broiler chickens.</title>
        <authorList>
            <person name="Muhammad A.R."/>
            <person name="Diarra M.S."/>
        </authorList>
    </citation>
    <scope>NUCLEOTIDE SEQUENCE [LARGE SCALE GENOMIC DNA]</scope>
    <source>
        <strain evidence="4 11">LIT2 A36'</strain>
    </source>
</reference>
<feature type="transmembrane region" description="Helical" evidence="1">
    <location>
        <begin position="100"/>
        <end position="123"/>
    </location>
</feature>
<dbReference type="AlphaFoldDB" id="A0A1G1S993"/>
<accession>A0A1G1S993</accession>
<dbReference type="Proteomes" id="UP000292223">
    <property type="component" value="Unassembled WGS sequence"/>
</dbReference>
<evidence type="ECO:0000313" key="14">
    <source>
        <dbReference type="Proteomes" id="UP001221642"/>
    </source>
</evidence>
<dbReference type="EMBL" id="CP119528">
    <property type="protein sequence ID" value="WER43349.1"/>
    <property type="molecule type" value="Genomic_DNA"/>
</dbReference>